<evidence type="ECO:0000313" key="2">
    <source>
        <dbReference type="Proteomes" id="UP001596547"/>
    </source>
</evidence>
<dbReference type="GO" id="GO:0016853">
    <property type="term" value="F:isomerase activity"/>
    <property type="evidence" value="ECO:0007669"/>
    <property type="project" value="UniProtKB-KW"/>
</dbReference>
<organism evidence="1 2">
    <name type="scientific">Halomarina halobia</name>
    <dbReference type="NCBI Taxonomy" id="3033386"/>
    <lineage>
        <taxon>Archaea</taxon>
        <taxon>Methanobacteriati</taxon>
        <taxon>Methanobacteriota</taxon>
        <taxon>Stenosarchaea group</taxon>
        <taxon>Halobacteria</taxon>
        <taxon>Halobacteriales</taxon>
        <taxon>Natronomonadaceae</taxon>
        <taxon>Halomarina</taxon>
    </lineage>
</organism>
<name>A0ABD6AF59_9EURY</name>
<dbReference type="SUPFAM" id="SSF51658">
    <property type="entry name" value="Xylose isomerase-like"/>
    <property type="match status" value="1"/>
</dbReference>
<dbReference type="InterPro" id="IPR036237">
    <property type="entry name" value="Xyl_isomerase-like_sf"/>
</dbReference>
<protein>
    <submittedName>
        <fullName evidence="1">Sugar phosphate isomerase/epimerase family protein</fullName>
    </submittedName>
</protein>
<proteinExistence type="predicted"/>
<evidence type="ECO:0000313" key="1">
    <source>
        <dbReference type="EMBL" id="MFC7319189.1"/>
    </source>
</evidence>
<keyword evidence="1" id="KW-0413">Isomerase</keyword>
<dbReference type="Proteomes" id="UP001596547">
    <property type="component" value="Unassembled WGS sequence"/>
</dbReference>
<accession>A0ABD6AF59</accession>
<dbReference type="Gene3D" id="3.20.20.150">
    <property type="entry name" value="Divalent-metal-dependent TIM barrel enzymes"/>
    <property type="match status" value="1"/>
</dbReference>
<keyword evidence="2" id="KW-1185">Reference proteome</keyword>
<comment type="caution">
    <text evidence="1">The sequence shown here is derived from an EMBL/GenBank/DDBJ whole genome shotgun (WGS) entry which is preliminary data.</text>
</comment>
<dbReference type="PANTHER" id="PTHR12110:SF41">
    <property type="entry name" value="INOSOSE DEHYDRATASE"/>
    <property type="match status" value="1"/>
</dbReference>
<reference evidence="1 2" key="1">
    <citation type="journal article" date="2019" name="Int. J. Syst. Evol. Microbiol.">
        <title>The Global Catalogue of Microorganisms (GCM) 10K type strain sequencing project: providing services to taxonomists for standard genome sequencing and annotation.</title>
        <authorList>
            <consortium name="The Broad Institute Genomics Platform"/>
            <consortium name="The Broad Institute Genome Sequencing Center for Infectious Disease"/>
            <person name="Wu L."/>
            <person name="Ma J."/>
        </authorList>
    </citation>
    <scope>NUCLEOTIDE SEQUENCE [LARGE SCALE GENOMIC DNA]</scope>
    <source>
        <strain evidence="1 2">PSR21</strain>
    </source>
</reference>
<dbReference type="PANTHER" id="PTHR12110">
    <property type="entry name" value="HYDROXYPYRUVATE ISOMERASE"/>
    <property type="match status" value="1"/>
</dbReference>
<dbReference type="EMBL" id="JBHTBF010000004">
    <property type="protein sequence ID" value="MFC7319189.1"/>
    <property type="molecule type" value="Genomic_DNA"/>
</dbReference>
<sequence>MRPAIQLYTVRDIDEPLPELVRRVAAAGFEGVEFATRVAEADPKAVGDALAEAGVEPIGAHVDLRAIEADLDAVAERYRALGVTRLVIPHLPVTHYRTPGRLDELAARLNAVGSALADRGLSLVYHNQVHDFLPVHRPSALERFLTAVHPHSPGASKAQTGLGLLGDRALRAVASPPVAAASVESTAYGRLVARTSPEAVAFEVDVGGVTAAGYDPGDVLDFVGDRAPLVHMKDVVVDGDPGPLASVRSTNPGRGLVDFPGAARAAERNGVDWLVFEHDHPEDPITTLRVGADTLIDLTSAVQP</sequence>
<dbReference type="GeneID" id="79318011"/>
<dbReference type="InterPro" id="IPR050312">
    <property type="entry name" value="IolE/XylAMocC-like"/>
</dbReference>
<dbReference type="RefSeq" id="WP_276306779.1">
    <property type="nucleotide sequence ID" value="NZ_CP119994.1"/>
</dbReference>
<gene>
    <name evidence="1" type="ORF">ACFQPE_20685</name>
</gene>
<dbReference type="AlphaFoldDB" id="A0ABD6AF59"/>